<evidence type="ECO:0000313" key="2">
    <source>
        <dbReference type="Proteomes" id="UP001603978"/>
    </source>
</evidence>
<dbReference type="EMBL" id="JBICRM010000015">
    <property type="protein sequence ID" value="MFG1706473.1"/>
    <property type="molecule type" value="Genomic_DNA"/>
</dbReference>
<evidence type="ECO:0000313" key="1">
    <source>
        <dbReference type="EMBL" id="MFG1706473.1"/>
    </source>
</evidence>
<keyword evidence="2" id="KW-1185">Reference proteome</keyword>
<comment type="caution">
    <text evidence="1">The sequence shown here is derived from an EMBL/GenBank/DDBJ whole genome shotgun (WGS) entry which is preliminary data.</text>
</comment>
<dbReference type="RefSeq" id="WP_393169349.1">
    <property type="nucleotide sequence ID" value="NZ_JBICRM010000015.1"/>
</dbReference>
<reference evidence="1 2" key="1">
    <citation type="submission" date="2024-10" db="EMBL/GenBank/DDBJ databases">
        <authorList>
            <person name="Topkara A.R."/>
            <person name="Saygin H."/>
        </authorList>
    </citation>
    <scope>NUCLEOTIDE SEQUENCE [LARGE SCALE GENOMIC DNA]</scope>
    <source>
        <strain evidence="1 2">M3C6</strain>
    </source>
</reference>
<dbReference type="Proteomes" id="UP001603978">
    <property type="component" value="Unassembled WGS sequence"/>
</dbReference>
<protein>
    <submittedName>
        <fullName evidence="1">Uncharacterized protein</fullName>
    </submittedName>
</protein>
<sequence length="65" mass="6386">MAGIVAGLVLAASMLGINGQPGLAALLSGPSIITLIKVFILRKSDKSDAAAAAEASKAAVRNLAP</sequence>
<name>A0ABW7AGJ7_9ACTN</name>
<accession>A0ABW7AGJ7</accession>
<gene>
    <name evidence="1" type="ORF">ACFLIM_25090</name>
</gene>
<proteinExistence type="predicted"/>
<organism evidence="1 2">
    <name type="scientific">Nonomuraea marmarensis</name>
    <dbReference type="NCBI Taxonomy" id="3351344"/>
    <lineage>
        <taxon>Bacteria</taxon>
        <taxon>Bacillati</taxon>
        <taxon>Actinomycetota</taxon>
        <taxon>Actinomycetes</taxon>
        <taxon>Streptosporangiales</taxon>
        <taxon>Streptosporangiaceae</taxon>
        <taxon>Nonomuraea</taxon>
    </lineage>
</organism>